<accession>A0A4V4NG44</accession>
<dbReference type="EMBL" id="SELW01000141">
    <property type="protein sequence ID" value="TID30550.1"/>
    <property type="molecule type" value="Genomic_DNA"/>
</dbReference>
<reference evidence="3 4" key="1">
    <citation type="journal article" date="2019" name="Front. Genet.">
        <title>Whole-Genome Sequencing of the Opportunistic Yeast Pathogen Candida inconspicua Uncovers Its Hybrid Origin.</title>
        <authorList>
            <person name="Mixao V."/>
            <person name="Hansen A.P."/>
            <person name="Saus E."/>
            <person name="Boekhout T."/>
            <person name="Lass-Florl C."/>
            <person name="Gabaldon T."/>
        </authorList>
    </citation>
    <scope>NUCLEOTIDE SEQUENCE [LARGE SCALE GENOMIC DNA]</scope>
    <source>
        <strain evidence="3 4">CBS 180</strain>
    </source>
</reference>
<evidence type="ECO:0000256" key="1">
    <source>
        <dbReference type="SAM" id="MobiDB-lite"/>
    </source>
</evidence>
<sequence>MHEQNGFRNDVLNSNEDLLDLLIFYVEDVCDQKIKDLTQQVQIYTLICELLISTIAVTWIFYGVKWILGPTNLSEAKKEFFIEKSERESNDVEEKLELSSSGNSKWHGGNVTPHPKLETRAEMDFPQKKDIHLPVWDIPKIVKEKALFWKPQSKQDYCGYDSLIDFYGDQTQSKLSDIDKVSCVENLQSMSSYNNNMNGTSFRKTNSFSQSDLESDFSCNSDYSTARIASQSSIQKTPVLQSSKTQFEEEEQGIGDLNISLKLKNDLYLKECDSTVSQSMVLEDTSDESEDEDNVPNRNFCKTSENSNDRRKSRSEGSMVLTSPKLLDQPDSMAHTMNMAKIGPTYLYVYMNIMYGNWDEFEYRTLVKDPLIYKSREKLHFSELTELLRVIKKRSLHEFKKNGSLSKLESIRFAFNNNKFHNQILNVIIDNVNFLCKVIKHKRFPGAHKLEIYRLFFYSFCFETETQLSFEFASKIINSMIYSLSYLERSSIEFCDGLRCLHGILCSTNVEDFSGEIFDNCLKDVNSFRFERQSVLWEVLKLVFCEWLLDAETIKDINYINNTLRRKVEQLINGYVEKDNNKFQEFMIIWRMLLQTRKPNIKSDSENEISTKRKTANSIPKVKRNLSSVRKNPNGAKLHDVSNIM</sequence>
<evidence type="ECO:0000313" key="4">
    <source>
        <dbReference type="Proteomes" id="UP000307173"/>
    </source>
</evidence>
<evidence type="ECO:0000313" key="3">
    <source>
        <dbReference type="EMBL" id="TID30550.1"/>
    </source>
</evidence>
<gene>
    <name evidence="3" type="ORF">CANINC_000904</name>
</gene>
<feature type="transmembrane region" description="Helical" evidence="2">
    <location>
        <begin position="43"/>
        <end position="62"/>
    </location>
</feature>
<dbReference type="AlphaFoldDB" id="A0A4V4NG44"/>
<name>A0A4V4NG44_9ASCO</name>
<keyword evidence="2" id="KW-0472">Membrane</keyword>
<comment type="caution">
    <text evidence="3">The sequence shown here is derived from an EMBL/GenBank/DDBJ whole genome shotgun (WGS) entry which is preliminary data.</text>
</comment>
<protein>
    <submittedName>
        <fullName evidence="3">Uncharacterized protein</fullName>
    </submittedName>
</protein>
<evidence type="ECO:0000256" key="2">
    <source>
        <dbReference type="SAM" id="Phobius"/>
    </source>
</evidence>
<keyword evidence="4" id="KW-1185">Reference proteome</keyword>
<keyword evidence="2" id="KW-0812">Transmembrane</keyword>
<dbReference type="Proteomes" id="UP000307173">
    <property type="component" value="Unassembled WGS sequence"/>
</dbReference>
<keyword evidence="2" id="KW-1133">Transmembrane helix</keyword>
<dbReference type="OrthoDB" id="3994852at2759"/>
<proteinExistence type="predicted"/>
<feature type="compositionally biased region" description="Polar residues" evidence="1">
    <location>
        <begin position="296"/>
        <end position="306"/>
    </location>
</feature>
<feature type="region of interest" description="Disordered" evidence="1">
    <location>
        <begin position="283"/>
        <end position="322"/>
    </location>
</feature>
<organism evidence="3 4">
    <name type="scientific">Pichia inconspicua</name>
    <dbReference type="NCBI Taxonomy" id="52247"/>
    <lineage>
        <taxon>Eukaryota</taxon>
        <taxon>Fungi</taxon>
        <taxon>Dikarya</taxon>
        <taxon>Ascomycota</taxon>
        <taxon>Saccharomycotina</taxon>
        <taxon>Pichiomycetes</taxon>
        <taxon>Pichiales</taxon>
        <taxon>Pichiaceae</taxon>
        <taxon>Pichia</taxon>
    </lineage>
</organism>
<feature type="compositionally biased region" description="Acidic residues" evidence="1">
    <location>
        <begin position="284"/>
        <end position="294"/>
    </location>
</feature>